<evidence type="ECO:0000256" key="2">
    <source>
        <dbReference type="ARBA" id="ARBA00004922"/>
    </source>
</evidence>
<feature type="transmembrane region" description="Helical" evidence="12">
    <location>
        <begin position="185"/>
        <end position="214"/>
    </location>
</feature>
<evidence type="ECO:0000256" key="9">
    <source>
        <dbReference type="ARBA" id="ARBA00023136"/>
    </source>
</evidence>
<organism evidence="14 15">
    <name type="scientific">Trichodelitschia bisporula</name>
    <dbReference type="NCBI Taxonomy" id="703511"/>
    <lineage>
        <taxon>Eukaryota</taxon>
        <taxon>Fungi</taxon>
        <taxon>Dikarya</taxon>
        <taxon>Ascomycota</taxon>
        <taxon>Pezizomycotina</taxon>
        <taxon>Dothideomycetes</taxon>
        <taxon>Dothideomycetes incertae sedis</taxon>
        <taxon>Phaeotrichales</taxon>
        <taxon>Phaeotrichaceae</taxon>
        <taxon>Trichodelitschia</taxon>
    </lineage>
</organism>
<dbReference type="UniPathway" id="UPA00378"/>
<keyword evidence="5" id="KW-0808">Transferase</keyword>
<accession>A0A6G1I6X7</accession>
<feature type="transmembrane region" description="Helical" evidence="12">
    <location>
        <begin position="332"/>
        <end position="353"/>
    </location>
</feature>
<dbReference type="Proteomes" id="UP000799640">
    <property type="component" value="Unassembled WGS sequence"/>
</dbReference>
<evidence type="ECO:0000256" key="6">
    <source>
        <dbReference type="ARBA" id="ARBA00022692"/>
    </source>
</evidence>
<feature type="chain" id="PRO_5026107918" description="Mannosyltransferase" evidence="13">
    <location>
        <begin position="20"/>
        <end position="576"/>
    </location>
</feature>
<dbReference type="GO" id="GO:0006487">
    <property type="term" value="P:protein N-linked glycosylation"/>
    <property type="evidence" value="ECO:0007669"/>
    <property type="project" value="TreeGrafter"/>
</dbReference>
<comment type="similarity">
    <text evidence="3 12">Belongs to the glycosyltransferase 22 family.</text>
</comment>
<keyword evidence="13" id="KW-0732">Signal</keyword>
<feature type="transmembrane region" description="Helical" evidence="12">
    <location>
        <begin position="273"/>
        <end position="295"/>
    </location>
</feature>
<keyword evidence="15" id="KW-1185">Reference proteome</keyword>
<comment type="catalytic activity">
    <reaction evidence="11">
        <text>an alpha-D-Man-(1-&gt;2)-alpha-D-Man-(1-&gt;2)-alpha-D-Man-(1-&gt;3)-[alpha-D-Man-(1-&gt;2)-alpha-D-Man-(1-&gt;3)-alpha-D-Man-(1-&gt;6)]-beta-D-Man-(1-&gt;4)-beta-D-GlcNAc-(1-&gt;4)-alpha-D-GlcNAc-diphospho-di-trans,poly-cis-dolichol + a di-trans,poly-cis-dolichyl beta-D-mannosyl phosphate = an alpha-D-Man-(1-&gt;2)-alpha-D-Man-(1-&gt;2)-alpha-D-Man-(1-&gt;3)-[alpha-D-Man-(1-&gt;2)-alpha-D-Man-(1-&gt;3)-[alpha-D-Man-(1-&gt;6)]-alpha-D-Man-(1-&gt;6)]-beta-D-Man-(1-&gt;4)-beta-D-GlcNAc-(1-&gt;4)-alpha-D-GlcNAc-diphospho-di-trans,poly-cis-dolichol + a di-trans,poly-cis-dolichyl phosphate + H(+)</text>
        <dbReference type="Rhea" id="RHEA:29535"/>
        <dbReference type="Rhea" id="RHEA-COMP:19498"/>
        <dbReference type="Rhea" id="RHEA-COMP:19501"/>
        <dbReference type="Rhea" id="RHEA-COMP:19518"/>
        <dbReference type="Rhea" id="RHEA-COMP:19519"/>
        <dbReference type="ChEBI" id="CHEBI:15378"/>
        <dbReference type="ChEBI" id="CHEBI:57683"/>
        <dbReference type="ChEBI" id="CHEBI:58211"/>
        <dbReference type="ChEBI" id="CHEBI:132517"/>
        <dbReference type="ChEBI" id="CHEBI:132519"/>
        <dbReference type="EC" id="2.4.1.260"/>
    </reaction>
    <physiologicalReaction direction="left-to-right" evidence="11">
        <dbReference type="Rhea" id="RHEA:29536"/>
    </physiologicalReaction>
</comment>
<keyword evidence="8 12" id="KW-1133">Transmembrane helix</keyword>
<dbReference type="GO" id="GO:0005789">
    <property type="term" value="C:endoplasmic reticulum membrane"/>
    <property type="evidence" value="ECO:0007669"/>
    <property type="project" value="UniProtKB-SubCell"/>
</dbReference>
<comment type="pathway">
    <text evidence="2">Protein modification; protein glycosylation.</text>
</comment>
<dbReference type="PANTHER" id="PTHR22760:SF1">
    <property type="entry name" value="DOL-P-MAN:MAN(7)GLCNAC(2)-PP-DOL ALPHA-1,6-MANNOSYLTRANSFERASE"/>
    <property type="match status" value="1"/>
</dbReference>
<comment type="function">
    <text evidence="10">Mannosyltransferase that operates in the biosynthetic pathway of dolichol-linked oligosaccharides, the glycan precursors employed in protein asparagine (N)-glycosylation. The assembly of dolichol-linked oligosaccharides begins on the cytosolic side of the endoplasmic reticulum membrane and finishes in its lumen. The sequential addition of sugars to dolichol pyrophosphate produces dolichol-linked oligosaccharides containing fourteen sugars, including two GlcNAcs, nine mannoses and three glucoses. Once assembled, the oligosaccharide is transferred from the lipid to nascent proteins by oligosaccharyltransferases. In the lumen of the endoplasmic reticulum, adds the eighth mannose residue in an alpha-1,6 linkage onto Man(7)GlcNAc(2)-PP-dolichol to produce Man(8)GlcNAc(2)-PP-dolichol.</text>
</comment>
<evidence type="ECO:0000313" key="15">
    <source>
        <dbReference type="Proteomes" id="UP000799640"/>
    </source>
</evidence>
<feature type="transmembrane region" description="Helical" evidence="12">
    <location>
        <begin position="307"/>
        <end position="326"/>
    </location>
</feature>
<evidence type="ECO:0000256" key="3">
    <source>
        <dbReference type="ARBA" id="ARBA00007063"/>
    </source>
</evidence>
<keyword evidence="9 12" id="KW-0472">Membrane</keyword>
<keyword evidence="6 12" id="KW-0812">Transmembrane</keyword>
<name>A0A6G1I6X7_9PEZI</name>
<dbReference type="PANTHER" id="PTHR22760">
    <property type="entry name" value="GLYCOSYLTRANSFERASE"/>
    <property type="match status" value="1"/>
</dbReference>
<dbReference type="Pfam" id="PF03901">
    <property type="entry name" value="Glyco_transf_22"/>
    <property type="match status" value="1"/>
</dbReference>
<dbReference type="GO" id="GO:0052917">
    <property type="term" value="F:dol-P-Man:Man(7)GlcNAc(2)-PP-Dol alpha-1,6-mannosyltransferase activity"/>
    <property type="evidence" value="ECO:0007669"/>
    <property type="project" value="UniProtKB-EC"/>
</dbReference>
<evidence type="ECO:0000256" key="4">
    <source>
        <dbReference type="ARBA" id="ARBA00022676"/>
    </source>
</evidence>
<sequence length="576" mass="63835">MNPLLDALLTLLIPSITFAHLYLSPFTKVEESFNIQAAHDILTYGIPSSNLVDHLSKHYDHFNFPGPVPRTFFGAATLAGLAKPWLGLVKSMEQQQILVRQILGLANALTILSLRGALNRCFGASAGNWYILLQASQFHVIYYASRTLPNMFAFVLTTLALRYYVLGLAEPRGSLKAPRLYGQSLFLLTFAGVVFRAELAVLVLAQSAVLFLIWRIGFRPIFTAGMAGLFLGLLATVPLDSLLWDRVPTWPELVGFYYNTVLGKSSDWGTSPWYFYFFNALPRLLLNPLTYALLVPKVFINSDTRQLASMLLAPYIAFVGLYSFLPHKEWRFIIYAVPALTGVAAAGASQIWTAWRCSPSLKNRLLATTLVASVLASFVFSTALLAISSANYPGGMAVAQLRTVISRDGHNTSGAEVLVHADNLVCQTGLTRFLERHGAGHTGGEAMLVFDKTEDEELRLRPEFWSKFDYVLAEAPERVIGKWEVVGVVKSFAGIKVLKPGMEEEGDGEDGLLKSMTEASIEAGLGRQVAEWWGNLRRSMRGSITKGWWIDIRLEPKIHILRRERTPPATAVVYAD</sequence>
<keyword evidence="4 12" id="KW-0328">Glycosyltransferase</keyword>
<feature type="transmembrane region" description="Helical" evidence="12">
    <location>
        <begin position="147"/>
        <end position="165"/>
    </location>
</feature>
<keyword evidence="7 12" id="KW-0256">Endoplasmic reticulum</keyword>
<evidence type="ECO:0000256" key="5">
    <source>
        <dbReference type="ARBA" id="ARBA00022679"/>
    </source>
</evidence>
<evidence type="ECO:0000256" key="11">
    <source>
        <dbReference type="ARBA" id="ARBA00048899"/>
    </source>
</evidence>
<dbReference type="EMBL" id="ML996689">
    <property type="protein sequence ID" value="KAF2403876.1"/>
    <property type="molecule type" value="Genomic_DNA"/>
</dbReference>
<gene>
    <name evidence="14" type="ORF">EJ06DRAFT_527474</name>
</gene>
<evidence type="ECO:0000256" key="12">
    <source>
        <dbReference type="RuleBase" id="RU363075"/>
    </source>
</evidence>
<protein>
    <recommendedName>
        <fullName evidence="12">Mannosyltransferase</fullName>
        <ecNumber evidence="12">2.4.1.-</ecNumber>
    </recommendedName>
</protein>
<feature type="transmembrane region" description="Helical" evidence="12">
    <location>
        <begin position="365"/>
        <end position="387"/>
    </location>
</feature>
<dbReference type="AlphaFoldDB" id="A0A6G1I6X7"/>
<dbReference type="InterPro" id="IPR005599">
    <property type="entry name" value="GPI_mannosylTrfase"/>
</dbReference>
<evidence type="ECO:0000256" key="10">
    <source>
        <dbReference type="ARBA" id="ARBA00044721"/>
    </source>
</evidence>
<evidence type="ECO:0000256" key="1">
    <source>
        <dbReference type="ARBA" id="ARBA00004477"/>
    </source>
</evidence>
<dbReference type="OrthoDB" id="19039at2759"/>
<evidence type="ECO:0000256" key="7">
    <source>
        <dbReference type="ARBA" id="ARBA00022824"/>
    </source>
</evidence>
<comment type="subcellular location">
    <subcellularLocation>
        <location evidence="1 12">Endoplasmic reticulum membrane</location>
        <topology evidence="1 12">Multi-pass membrane protein</topology>
    </subcellularLocation>
</comment>
<evidence type="ECO:0000313" key="14">
    <source>
        <dbReference type="EMBL" id="KAF2403876.1"/>
    </source>
</evidence>
<reference evidence="14" key="1">
    <citation type="journal article" date="2020" name="Stud. Mycol.">
        <title>101 Dothideomycetes genomes: a test case for predicting lifestyles and emergence of pathogens.</title>
        <authorList>
            <person name="Haridas S."/>
            <person name="Albert R."/>
            <person name="Binder M."/>
            <person name="Bloem J."/>
            <person name="Labutti K."/>
            <person name="Salamov A."/>
            <person name="Andreopoulos B."/>
            <person name="Baker S."/>
            <person name="Barry K."/>
            <person name="Bills G."/>
            <person name="Bluhm B."/>
            <person name="Cannon C."/>
            <person name="Castanera R."/>
            <person name="Culley D."/>
            <person name="Daum C."/>
            <person name="Ezra D."/>
            <person name="Gonzalez J."/>
            <person name="Henrissat B."/>
            <person name="Kuo A."/>
            <person name="Liang C."/>
            <person name="Lipzen A."/>
            <person name="Lutzoni F."/>
            <person name="Magnuson J."/>
            <person name="Mondo S."/>
            <person name="Nolan M."/>
            <person name="Ohm R."/>
            <person name="Pangilinan J."/>
            <person name="Park H.-J."/>
            <person name="Ramirez L."/>
            <person name="Alfaro M."/>
            <person name="Sun H."/>
            <person name="Tritt A."/>
            <person name="Yoshinaga Y."/>
            <person name="Zwiers L.-H."/>
            <person name="Turgeon B."/>
            <person name="Goodwin S."/>
            <person name="Spatafora J."/>
            <person name="Crous P."/>
            <person name="Grigoriev I."/>
        </authorList>
    </citation>
    <scope>NUCLEOTIDE SEQUENCE</scope>
    <source>
        <strain evidence="14">CBS 262.69</strain>
    </source>
</reference>
<evidence type="ECO:0000256" key="8">
    <source>
        <dbReference type="ARBA" id="ARBA00022989"/>
    </source>
</evidence>
<evidence type="ECO:0000256" key="13">
    <source>
        <dbReference type="SAM" id="SignalP"/>
    </source>
</evidence>
<dbReference type="EC" id="2.4.1.-" evidence="12"/>
<proteinExistence type="inferred from homology"/>
<feature type="signal peptide" evidence="13">
    <location>
        <begin position="1"/>
        <end position="19"/>
    </location>
</feature>
<feature type="transmembrane region" description="Helical" evidence="12">
    <location>
        <begin position="221"/>
        <end position="239"/>
    </location>
</feature>